<comment type="caution">
    <text evidence="1">The sequence shown here is derived from an EMBL/GenBank/DDBJ whole genome shotgun (WGS) entry which is preliminary data.</text>
</comment>
<keyword evidence="2" id="KW-1185">Reference proteome</keyword>
<reference evidence="2" key="1">
    <citation type="journal article" date="2023" name="G3 (Bethesda)">
        <title>Genome assembly and association tests identify interacting loci associated with vigor, precocity, and sex in interspecific pistachio rootstocks.</title>
        <authorList>
            <person name="Palmer W."/>
            <person name="Jacygrad E."/>
            <person name="Sagayaradj S."/>
            <person name="Cavanaugh K."/>
            <person name="Han R."/>
            <person name="Bertier L."/>
            <person name="Beede B."/>
            <person name="Kafkas S."/>
            <person name="Golino D."/>
            <person name="Preece J."/>
            <person name="Michelmore R."/>
        </authorList>
    </citation>
    <scope>NUCLEOTIDE SEQUENCE [LARGE SCALE GENOMIC DNA]</scope>
</reference>
<proteinExistence type="predicted"/>
<dbReference type="Proteomes" id="UP001163603">
    <property type="component" value="Chromosome 7"/>
</dbReference>
<accession>A0ACC0YFK1</accession>
<protein>
    <submittedName>
        <fullName evidence="1">Uncharacterized protein</fullName>
    </submittedName>
</protein>
<name>A0ACC0YFK1_9ROSI</name>
<gene>
    <name evidence="1" type="ORF">Pint_25391</name>
</gene>
<evidence type="ECO:0000313" key="1">
    <source>
        <dbReference type="EMBL" id="KAJ0035900.1"/>
    </source>
</evidence>
<evidence type="ECO:0000313" key="2">
    <source>
        <dbReference type="Proteomes" id="UP001163603"/>
    </source>
</evidence>
<sequence length="146" mass="16588">MPLSWGPLLKDVSRLDNNGLEKSNSLGQKIKQQLEDGQFVDATNSWSELEEVISASSSSVSRKGKLSLPYYAITIPDRFELDAFDLEILAIRRYSRYLSYLKSATTPDGDGDLDGLMNGEIKKKLKIILENVTQVFFYLFSNKKWK</sequence>
<organism evidence="1 2">
    <name type="scientific">Pistacia integerrima</name>
    <dbReference type="NCBI Taxonomy" id="434235"/>
    <lineage>
        <taxon>Eukaryota</taxon>
        <taxon>Viridiplantae</taxon>
        <taxon>Streptophyta</taxon>
        <taxon>Embryophyta</taxon>
        <taxon>Tracheophyta</taxon>
        <taxon>Spermatophyta</taxon>
        <taxon>Magnoliopsida</taxon>
        <taxon>eudicotyledons</taxon>
        <taxon>Gunneridae</taxon>
        <taxon>Pentapetalae</taxon>
        <taxon>rosids</taxon>
        <taxon>malvids</taxon>
        <taxon>Sapindales</taxon>
        <taxon>Anacardiaceae</taxon>
        <taxon>Pistacia</taxon>
    </lineage>
</organism>
<dbReference type="EMBL" id="CM047742">
    <property type="protein sequence ID" value="KAJ0035900.1"/>
    <property type="molecule type" value="Genomic_DNA"/>
</dbReference>